<proteinExistence type="inferred from homology"/>
<dbReference type="EMBL" id="SFCC01000006">
    <property type="protein sequence ID" value="RZQ63648.1"/>
    <property type="molecule type" value="Genomic_DNA"/>
</dbReference>
<dbReference type="GO" id="GO:0005886">
    <property type="term" value="C:plasma membrane"/>
    <property type="evidence" value="ECO:0007669"/>
    <property type="project" value="TreeGrafter"/>
</dbReference>
<evidence type="ECO:0000313" key="6">
    <source>
        <dbReference type="Proteomes" id="UP000292003"/>
    </source>
</evidence>
<evidence type="ECO:0000256" key="1">
    <source>
        <dbReference type="ARBA" id="ARBA00009347"/>
    </source>
</evidence>
<gene>
    <name evidence="5" type="ORF">EWH70_13870</name>
</gene>
<dbReference type="OrthoDB" id="5427839at2"/>
<dbReference type="InterPro" id="IPR009100">
    <property type="entry name" value="AcylCoA_DH/oxidase_NM_dom_sf"/>
</dbReference>
<dbReference type="InterPro" id="IPR036250">
    <property type="entry name" value="AcylCo_DH-like_C"/>
</dbReference>
<comment type="similarity">
    <text evidence="1">Belongs to the acyl-CoA dehydrogenase family.</text>
</comment>
<keyword evidence="2" id="KW-0285">Flavoprotein</keyword>
<dbReference type="CDD" id="cd00567">
    <property type="entry name" value="ACAD"/>
    <property type="match status" value="1"/>
</dbReference>
<dbReference type="RefSeq" id="WP_130475898.1">
    <property type="nucleotide sequence ID" value="NZ_SFCC01000006.1"/>
</dbReference>
<dbReference type="InterPro" id="IPR009075">
    <property type="entry name" value="AcylCo_DH/oxidase_C"/>
</dbReference>
<name>A0A4Q7J9G5_9PSEU</name>
<dbReference type="SUPFAM" id="SSF56645">
    <property type="entry name" value="Acyl-CoA dehydrogenase NM domain-like"/>
    <property type="match status" value="1"/>
</dbReference>
<evidence type="ECO:0000259" key="4">
    <source>
        <dbReference type="Pfam" id="PF00441"/>
    </source>
</evidence>
<protein>
    <submittedName>
        <fullName evidence="5">Acyl-CoA dehydrogenase</fullName>
    </submittedName>
</protein>
<evidence type="ECO:0000256" key="3">
    <source>
        <dbReference type="ARBA" id="ARBA00022827"/>
    </source>
</evidence>
<reference evidence="5 6" key="1">
    <citation type="submission" date="2019-02" db="EMBL/GenBank/DDBJ databases">
        <title>Draft genome sequence of Amycolatopsis sp. 8-3EHSu isolated from roots of Suaeda maritima.</title>
        <authorList>
            <person name="Duangmal K."/>
            <person name="Chantavorakit T."/>
        </authorList>
    </citation>
    <scope>NUCLEOTIDE SEQUENCE [LARGE SCALE GENOMIC DNA]</scope>
    <source>
        <strain evidence="5 6">8-3EHSu</strain>
    </source>
</reference>
<dbReference type="AlphaFoldDB" id="A0A4Q7J9G5"/>
<dbReference type="PANTHER" id="PTHR43884:SF19">
    <property type="entry name" value="ACYL-COA DEHYDROGENASE FADE4-RELATED"/>
    <property type="match status" value="1"/>
</dbReference>
<feature type="domain" description="Acyl-CoA dehydrogenase/oxidase C-terminal" evidence="4">
    <location>
        <begin position="244"/>
        <end position="391"/>
    </location>
</feature>
<comment type="caution">
    <text evidence="5">The sequence shown here is derived from an EMBL/GenBank/DDBJ whole genome shotgun (WGS) entry which is preliminary data.</text>
</comment>
<dbReference type="Gene3D" id="2.40.110.10">
    <property type="entry name" value="Butyryl-CoA Dehydrogenase, subunit A, domain 2"/>
    <property type="match status" value="1"/>
</dbReference>
<dbReference type="GO" id="GO:0003995">
    <property type="term" value="F:acyl-CoA dehydrogenase activity"/>
    <property type="evidence" value="ECO:0007669"/>
    <property type="project" value="TreeGrafter"/>
</dbReference>
<sequence>MLLDVFNPRTYDPSHFDAETQRVLRATIDWFESRGKQTLLDHYQRRVWYADFLEFQARERIFATLLTPVRDAGGDAGKRWDTSRISALSEILAFYGLSYWYTWQVTILGLGPIWQSTNEQARERAARWLDDGAVFAFGLSEKEHGADIYSTDMLLTPGADGGFTATGGKYYIGNGNVARMVSVFGRRTDVDGPDGYVFFTVDSQHPNYHLVKNTVDSQMFVSEFRLENYPVTDADVLHTGQAAFDAALNTVNVGKFNIGFASVGMAEHCMYEAVTHAHNRVLYGRRVTDFPHVRQAMVDAYVRLRAMKLYGDRAIDYFRTAGPDDRRYLLYNPITKMKMTTEGEKVVGGLWDVIAARGFEKDTYFEGAARDIGAPAKLEGTVHVNLALILKFMPNYLLAPADRPEVPTRTDAADDEFLFRQGPARGLGSVTFADWRRAYEPYAGVPNVARFREQADGLVTLLGTAPPDEAQQKDLDFLLTLGHLFTLVVYAQLILEQAHLTDLDPAVLDTIFEVFVRDYSVLAVELHGKSSSTDGQQKWALEHVRKPVVDAERTQAVWQLVESLSGAYRMNL</sequence>
<keyword evidence="3" id="KW-0274">FAD</keyword>
<dbReference type="PANTHER" id="PTHR43884">
    <property type="entry name" value="ACYL-COA DEHYDROGENASE"/>
    <property type="match status" value="1"/>
</dbReference>
<dbReference type="SUPFAM" id="SSF47203">
    <property type="entry name" value="Acyl-CoA dehydrogenase C-terminal domain-like"/>
    <property type="match status" value="1"/>
</dbReference>
<keyword evidence="6" id="KW-1185">Reference proteome</keyword>
<dbReference type="Proteomes" id="UP000292003">
    <property type="component" value="Unassembled WGS sequence"/>
</dbReference>
<accession>A0A4Q7J9G5</accession>
<dbReference type="InterPro" id="IPR046373">
    <property type="entry name" value="Acyl-CoA_Oxase/DH_mid-dom_sf"/>
</dbReference>
<dbReference type="Gene3D" id="1.20.140.10">
    <property type="entry name" value="Butyryl-CoA Dehydrogenase, subunit A, domain 3"/>
    <property type="match status" value="1"/>
</dbReference>
<dbReference type="Pfam" id="PF00441">
    <property type="entry name" value="Acyl-CoA_dh_1"/>
    <property type="match status" value="1"/>
</dbReference>
<evidence type="ECO:0000256" key="2">
    <source>
        <dbReference type="ARBA" id="ARBA00022630"/>
    </source>
</evidence>
<evidence type="ECO:0000313" key="5">
    <source>
        <dbReference type="EMBL" id="RZQ63648.1"/>
    </source>
</evidence>
<organism evidence="5 6">
    <name type="scientific">Amycolatopsis suaedae</name>
    <dbReference type="NCBI Taxonomy" id="2510978"/>
    <lineage>
        <taxon>Bacteria</taxon>
        <taxon>Bacillati</taxon>
        <taxon>Actinomycetota</taxon>
        <taxon>Actinomycetes</taxon>
        <taxon>Pseudonocardiales</taxon>
        <taxon>Pseudonocardiaceae</taxon>
        <taxon>Amycolatopsis</taxon>
    </lineage>
</organism>